<comment type="caution">
    <text evidence="1">The sequence shown here is derived from an EMBL/GenBank/DDBJ whole genome shotgun (WGS) entry which is preliminary data.</text>
</comment>
<evidence type="ECO:0000313" key="2">
    <source>
        <dbReference type="Proteomes" id="UP001597183"/>
    </source>
</evidence>
<gene>
    <name evidence="1" type="ORF">ACFQ5G_49535</name>
</gene>
<sequence>MSRQDSGVHGWDSGVVVSLPGAFTAGLAADLARSTGREHLIVPDIEAALRINASTTTFVATAATVNDHWLAAASGRDRFGLLTARDTDRLTALVSRTLRAHEQRRTASVHVEAMADSVSRAELRSSLAPAATLVLRAHGRECLIHLSDGVICGRSEAPPVVQPDGRRMLGLTSCVQGEGCYRLHYDPEQMMPAAAMGAGIVMLDSCMVQKVGSSQFTSDTTLALSILEGETYAVVASPWIRGGYRAAGPLFTALLRDGMSLGGAVAAVNDEIGANVRAIGRLVLLGDAALRPFPVARLGTADPRTSVSIADNAAWLAPLGAGQLLEVDGQADVVRLLDGRTLALSQGGPVQVKVAGPGESPLERFRCLTDRTQAVARLWAYGLAEPSCDPTEARAALSAAYQELAETLVSKAASACIERAEKSLCDADRAVAARLTALTASSRFHFVDSYSDDCERIEEQPARCPECYGQAVLIKWRHVLDSGIQRLMLSCPVCGEVTDEDSEATVTCRLVGPQHTARTADLVQQAVLTNRSHRTVVAHLGYALLYEELYGTEWAQTRQVTLAPGEIWTAEVGGHVPADFDVADRHGLRLFVAADGRISTYSRYLWVTVSPSILNSRYATR</sequence>
<proteinExistence type="predicted"/>
<keyword evidence="2" id="KW-1185">Reference proteome</keyword>
<dbReference type="EMBL" id="JBHTMK010000067">
    <property type="protein sequence ID" value="MFD1373424.1"/>
    <property type="molecule type" value="Genomic_DNA"/>
</dbReference>
<reference evidence="2" key="1">
    <citation type="journal article" date="2019" name="Int. J. Syst. Evol. Microbiol.">
        <title>The Global Catalogue of Microorganisms (GCM) 10K type strain sequencing project: providing services to taxonomists for standard genome sequencing and annotation.</title>
        <authorList>
            <consortium name="The Broad Institute Genomics Platform"/>
            <consortium name="The Broad Institute Genome Sequencing Center for Infectious Disease"/>
            <person name="Wu L."/>
            <person name="Ma J."/>
        </authorList>
    </citation>
    <scope>NUCLEOTIDE SEQUENCE [LARGE SCALE GENOMIC DNA]</scope>
    <source>
        <strain evidence="2">CCM 7526</strain>
    </source>
</reference>
<dbReference type="Proteomes" id="UP001597183">
    <property type="component" value="Unassembled WGS sequence"/>
</dbReference>
<organism evidence="1 2">
    <name type="scientific">Actinoplanes sichuanensis</name>
    <dbReference type="NCBI Taxonomy" id="512349"/>
    <lineage>
        <taxon>Bacteria</taxon>
        <taxon>Bacillati</taxon>
        <taxon>Actinomycetota</taxon>
        <taxon>Actinomycetes</taxon>
        <taxon>Micromonosporales</taxon>
        <taxon>Micromonosporaceae</taxon>
        <taxon>Actinoplanes</taxon>
    </lineage>
</organism>
<protein>
    <submittedName>
        <fullName evidence="1">Uncharacterized protein</fullName>
    </submittedName>
</protein>
<dbReference type="RefSeq" id="WP_317796740.1">
    <property type="nucleotide sequence ID" value="NZ_AP028461.1"/>
</dbReference>
<name>A0ABW4AS68_9ACTN</name>
<accession>A0ABW4AS68</accession>
<evidence type="ECO:0000313" key="1">
    <source>
        <dbReference type="EMBL" id="MFD1373424.1"/>
    </source>
</evidence>